<name>A0A5J9VIC1_9POAL</name>
<reference evidence="1 2" key="1">
    <citation type="journal article" date="2019" name="Sci. Rep.">
        <title>A high-quality genome of Eragrostis curvula grass provides insights into Poaceae evolution and supports new strategies to enhance forage quality.</title>
        <authorList>
            <person name="Carballo J."/>
            <person name="Santos B.A.C.M."/>
            <person name="Zappacosta D."/>
            <person name="Garbus I."/>
            <person name="Selva J.P."/>
            <person name="Gallo C.A."/>
            <person name="Diaz A."/>
            <person name="Albertini E."/>
            <person name="Caccamo M."/>
            <person name="Echenique V."/>
        </authorList>
    </citation>
    <scope>NUCLEOTIDE SEQUENCE [LARGE SCALE GENOMIC DNA]</scope>
    <source>
        <strain evidence="2">cv. Victoria</strain>
        <tissue evidence="1">Leaf</tissue>
    </source>
</reference>
<dbReference type="Gramene" id="TVU35893">
    <property type="protein sequence ID" value="TVU35893"/>
    <property type="gene ID" value="EJB05_17800"/>
</dbReference>
<dbReference type="EMBL" id="RWGY01000009">
    <property type="protein sequence ID" value="TVU35893.1"/>
    <property type="molecule type" value="Genomic_DNA"/>
</dbReference>
<organism evidence="1 2">
    <name type="scientific">Eragrostis curvula</name>
    <name type="common">weeping love grass</name>
    <dbReference type="NCBI Taxonomy" id="38414"/>
    <lineage>
        <taxon>Eukaryota</taxon>
        <taxon>Viridiplantae</taxon>
        <taxon>Streptophyta</taxon>
        <taxon>Embryophyta</taxon>
        <taxon>Tracheophyta</taxon>
        <taxon>Spermatophyta</taxon>
        <taxon>Magnoliopsida</taxon>
        <taxon>Liliopsida</taxon>
        <taxon>Poales</taxon>
        <taxon>Poaceae</taxon>
        <taxon>PACMAD clade</taxon>
        <taxon>Chloridoideae</taxon>
        <taxon>Eragrostideae</taxon>
        <taxon>Eragrostidinae</taxon>
        <taxon>Eragrostis</taxon>
    </lineage>
</organism>
<sequence length="108" mass="12267">MSTEDHSRHTSEVGRRMRCIGVEDTRPTVPTPLSVIGMLSNSEPVESEDLNDRYCPATVQTISLEVSKWRLTQLKTTVAAQLFVNLLGGVLRQTDFFSYKDYDKVRVF</sequence>
<keyword evidence="2" id="KW-1185">Reference proteome</keyword>
<dbReference type="AlphaFoldDB" id="A0A5J9VIC1"/>
<evidence type="ECO:0000313" key="2">
    <source>
        <dbReference type="Proteomes" id="UP000324897"/>
    </source>
</evidence>
<comment type="caution">
    <text evidence="1">The sequence shown here is derived from an EMBL/GenBank/DDBJ whole genome shotgun (WGS) entry which is preliminary data.</text>
</comment>
<evidence type="ECO:0000313" key="1">
    <source>
        <dbReference type="EMBL" id="TVU35893.1"/>
    </source>
</evidence>
<dbReference type="Proteomes" id="UP000324897">
    <property type="component" value="Unassembled WGS sequence"/>
</dbReference>
<protein>
    <submittedName>
        <fullName evidence="1">Uncharacterized protein</fullName>
    </submittedName>
</protein>
<gene>
    <name evidence="1" type="ORF">EJB05_17800</name>
</gene>
<accession>A0A5J9VIC1</accession>
<proteinExistence type="predicted"/>
<feature type="non-terminal residue" evidence="1">
    <location>
        <position position="1"/>
    </location>
</feature>